<dbReference type="GO" id="GO:0051607">
    <property type="term" value="P:defense response to virus"/>
    <property type="evidence" value="ECO:0007669"/>
    <property type="project" value="UniProtKB-KW"/>
</dbReference>
<dbReference type="InterPro" id="IPR013337">
    <property type="entry name" value="CRISPR-assoc_prot_Cas5_Tneap"/>
</dbReference>
<evidence type="ECO:0000256" key="1">
    <source>
        <dbReference type="ARBA" id="ARBA00023118"/>
    </source>
</evidence>
<reference evidence="2" key="2">
    <citation type="submission" date="2021-04" db="EMBL/GenBank/DDBJ databases">
        <authorList>
            <person name="Gilroy R."/>
        </authorList>
    </citation>
    <scope>NUCLEOTIDE SEQUENCE</scope>
    <source>
        <strain evidence="2">A6-441</strain>
    </source>
</reference>
<reference evidence="2" key="1">
    <citation type="journal article" date="2021" name="PeerJ">
        <title>Extensive microbial diversity within the chicken gut microbiome revealed by metagenomics and culture.</title>
        <authorList>
            <person name="Gilroy R."/>
            <person name="Ravi A."/>
            <person name="Getino M."/>
            <person name="Pursley I."/>
            <person name="Horton D.L."/>
            <person name="Alikhan N.F."/>
            <person name="Baker D."/>
            <person name="Gharbi K."/>
            <person name="Hall N."/>
            <person name="Watson M."/>
            <person name="Adriaenssens E.M."/>
            <person name="Foster-Nyarko E."/>
            <person name="Jarju S."/>
            <person name="Secka A."/>
            <person name="Antonio M."/>
            <person name="Oren A."/>
            <person name="Chaudhuri R.R."/>
            <person name="La Ragione R."/>
            <person name="Hildebrand F."/>
            <person name="Pallen M.J."/>
        </authorList>
    </citation>
    <scope>NUCLEOTIDE SEQUENCE</scope>
    <source>
        <strain evidence="2">A6-441</strain>
    </source>
</reference>
<gene>
    <name evidence="2" type="primary">cas5b</name>
    <name evidence="2" type="ORF">IAA47_04130</name>
</gene>
<dbReference type="Pfam" id="PF09704">
    <property type="entry name" value="Cas_Cas5d"/>
    <property type="match status" value="1"/>
</dbReference>
<evidence type="ECO:0000313" key="3">
    <source>
        <dbReference type="Proteomes" id="UP000724657"/>
    </source>
</evidence>
<dbReference type="EMBL" id="JAHLFN010000035">
    <property type="protein sequence ID" value="MBU3842158.1"/>
    <property type="molecule type" value="Genomic_DNA"/>
</dbReference>
<evidence type="ECO:0000313" key="2">
    <source>
        <dbReference type="EMBL" id="MBU3842158.1"/>
    </source>
</evidence>
<dbReference type="InterPro" id="IPR013422">
    <property type="entry name" value="CRISPR-assoc_prot_Cas5_N"/>
</dbReference>
<sequence length="252" mass="29519">MKAIRMKIRQNLPNYKYPTSFQIKETYPLPPYSTVIGMVHNACGYTEYKPMKVSVQGKYHSKTNDFATRYEFKNGAPFEADRHQLKVGDYGISRSVSNVELLSEVELLLHIVPEDQSLIDDIYNSLLYPREYLSLGRREDLIVIEELKVVEIKCERYKEENLKIFQDYKAYIPVEFLESNKAIIGGEISEIEFKGTMYNLNKNYNLVNVGTTKSPKIFRKWQKIKVRYTSNISLSRRKEVVFDEERIPVFLA</sequence>
<name>A0A9E2NWW7_9FUSO</name>
<dbReference type="Gene3D" id="3.30.70.2660">
    <property type="match status" value="1"/>
</dbReference>
<keyword evidence="1" id="KW-0051">Antiviral defense</keyword>
<dbReference type="InterPro" id="IPR021124">
    <property type="entry name" value="CRISPR-assoc_prot_Cas5"/>
</dbReference>
<dbReference type="Proteomes" id="UP000724657">
    <property type="component" value="Unassembled WGS sequence"/>
</dbReference>
<accession>A0A9E2NWW7</accession>
<dbReference type="NCBIfam" id="TIGR02593">
    <property type="entry name" value="CRISPR_cas5"/>
    <property type="match status" value="1"/>
</dbReference>
<proteinExistence type="predicted"/>
<organism evidence="2 3">
    <name type="scientific">Candidatus Fusobacterium pullicola</name>
    <dbReference type="NCBI Taxonomy" id="2838601"/>
    <lineage>
        <taxon>Bacteria</taxon>
        <taxon>Fusobacteriati</taxon>
        <taxon>Fusobacteriota</taxon>
        <taxon>Fusobacteriia</taxon>
        <taxon>Fusobacteriales</taxon>
        <taxon>Fusobacteriaceae</taxon>
        <taxon>Fusobacterium</taxon>
    </lineage>
</organism>
<dbReference type="GO" id="GO:0043571">
    <property type="term" value="P:maintenance of CRISPR repeat elements"/>
    <property type="evidence" value="ECO:0007669"/>
    <property type="project" value="InterPro"/>
</dbReference>
<dbReference type="NCBIfam" id="TIGR01895">
    <property type="entry name" value="cas_Cas5t"/>
    <property type="match status" value="1"/>
</dbReference>
<dbReference type="AlphaFoldDB" id="A0A9E2NWW7"/>
<comment type="caution">
    <text evidence="2">The sequence shown here is derived from an EMBL/GenBank/DDBJ whole genome shotgun (WGS) entry which is preliminary data.</text>
</comment>
<protein>
    <submittedName>
        <fullName evidence="2">Type I-B CRISPR-associated protein Cas5b</fullName>
    </submittedName>
</protein>